<dbReference type="GO" id="GO:0004386">
    <property type="term" value="F:helicase activity"/>
    <property type="evidence" value="ECO:0007669"/>
    <property type="project" value="UniProtKB-KW"/>
</dbReference>
<dbReference type="InterPro" id="IPR011335">
    <property type="entry name" value="Restrct_endonuc-II-like"/>
</dbReference>
<keyword evidence="2" id="KW-0067">ATP-binding</keyword>
<protein>
    <submittedName>
        <fullName evidence="2">Helicase domain-containing protein</fullName>
    </submittedName>
</protein>
<organism evidence="2">
    <name type="scientific">human gut metagenome</name>
    <dbReference type="NCBI Taxonomy" id="408170"/>
    <lineage>
        <taxon>unclassified sequences</taxon>
        <taxon>metagenomes</taxon>
        <taxon>organismal metagenomes</taxon>
    </lineage>
</organism>
<proteinExistence type="predicted"/>
<comment type="caution">
    <text evidence="2">The sequence shown here is derived from an EMBL/GenBank/DDBJ whole genome shotgun (WGS) entry which is preliminary data.</text>
</comment>
<evidence type="ECO:0000259" key="1">
    <source>
        <dbReference type="Pfam" id="PF13156"/>
    </source>
</evidence>
<keyword evidence="2" id="KW-0347">Helicase</keyword>
<dbReference type="Pfam" id="PF13156">
    <property type="entry name" value="Mrr_cat_2"/>
    <property type="match status" value="1"/>
</dbReference>
<dbReference type="AlphaFoldDB" id="K1TLJ3"/>
<dbReference type="GO" id="GO:0003676">
    <property type="term" value="F:nucleic acid binding"/>
    <property type="evidence" value="ECO:0007669"/>
    <property type="project" value="InterPro"/>
</dbReference>
<gene>
    <name evidence="2" type="ORF">OBE_04918</name>
</gene>
<dbReference type="InterPro" id="IPR011856">
    <property type="entry name" value="tRNA_endonuc-like_dom_sf"/>
</dbReference>
<dbReference type="SUPFAM" id="SSF52980">
    <property type="entry name" value="Restriction endonuclease-like"/>
    <property type="match status" value="1"/>
</dbReference>
<dbReference type="InterPro" id="IPR039442">
    <property type="entry name" value="Mrr-like_dom"/>
</dbReference>
<dbReference type="EMBL" id="AJWZ01003352">
    <property type="protein sequence ID" value="EKC68469.1"/>
    <property type="molecule type" value="Genomic_DNA"/>
</dbReference>
<reference evidence="2" key="1">
    <citation type="journal article" date="2013" name="Environ. Microbiol.">
        <title>Microbiota from the distal guts of lean and obese adolescents exhibit partial functional redundancy besides clear differences in community structure.</title>
        <authorList>
            <person name="Ferrer M."/>
            <person name="Ruiz A."/>
            <person name="Lanza F."/>
            <person name="Haange S.B."/>
            <person name="Oberbach A."/>
            <person name="Till H."/>
            <person name="Bargiela R."/>
            <person name="Campoy C."/>
            <person name="Segura M.T."/>
            <person name="Richter M."/>
            <person name="von Bergen M."/>
            <person name="Seifert J."/>
            <person name="Suarez A."/>
        </authorList>
    </citation>
    <scope>NUCLEOTIDE SEQUENCE</scope>
</reference>
<dbReference type="Gene3D" id="3.40.1350.10">
    <property type="match status" value="1"/>
</dbReference>
<name>K1TLJ3_9ZZZZ</name>
<sequence>MSTFAQILNKFRQDAFSERDKGYRFERLMQAYLKTTTLYANLFEEVWLWTEFPFHDQFGGKDTGIDLVARTVEGEYWAIQCKCYAANAFINKPDVDTFLSTSGKRFETESGMTGFVQRLWISTTNKWNSTAEQTIR</sequence>
<evidence type="ECO:0000313" key="2">
    <source>
        <dbReference type="EMBL" id="EKC68469.1"/>
    </source>
</evidence>
<feature type="non-terminal residue" evidence="2">
    <location>
        <position position="136"/>
    </location>
</feature>
<dbReference type="CDD" id="cd22333">
    <property type="entry name" value="LlaBIII_nuclease-like"/>
    <property type="match status" value="1"/>
</dbReference>
<feature type="domain" description="Mrr-like" evidence="1">
    <location>
        <begin position="36"/>
        <end position="135"/>
    </location>
</feature>
<accession>K1TLJ3</accession>
<keyword evidence="2" id="KW-0547">Nucleotide-binding</keyword>
<keyword evidence="2" id="KW-0378">Hydrolase</keyword>